<organism evidence="1">
    <name type="scientific">Macrobrachium nipponense</name>
    <name type="common">Oriental river shrimp</name>
    <name type="synonym">Palaemon nipponensis</name>
    <dbReference type="NCBI Taxonomy" id="159736"/>
    <lineage>
        <taxon>Eukaryota</taxon>
        <taxon>Metazoa</taxon>
        <taxon>Ecdysozoa</taxon>
        <taxon>Arthropoda</taxon>
        <taxon>Crustacea</taxon>
        <taxon>Multicrustacea</taxon>
        <taxon>Malacostraca</taxon>
        <taxon>Eumalacostraca</taxon>
        <taxon>Eucarida</taxon>
        <taxon>Decapoda</taxon>
        <taxon>Pleocyemata</taxon>
        <taxon>Caridea</taxon>
        <taxon>Palaemonoidea</taxon>
        <taxon>Palaemonidae</taxon>
        <taxon>Macrobrachium</taxon>
    </lineage>
</organism>
<protein>
    <submittedName>
        <fullName evidence="1">Chitin-binding protein</fullName>
    </submittedName>
</protein>
<dbReference type="EMBL" id="KY065118">
    <property type="protein sequence ID" value="ASK05859.1"/>
    <property type="molecule type" value="mRNA"/>
</dbReference>
<name>A0A220QLI7_MACNP</name>
<sequence length="88" mass="10176">MMEVITLLMKHQAVLVQNLLMLTILSLDNMPSLLMMELIVPSNIPLMQRLATSPREILYPLVLQCQELSLAFPLEEYCLFSQKKKQML</sequence>
<accession>A0A220QLI7</accession>
<proteinExistence type="evidence at transcript level"/>
<evidence type="ECO:0000313" key="1">
    <source>
        <dbReference type="EMBL" id="ASK05859.1"/>
    </source>
</evidence>
<reference evidence="1" key="1">
    <citation type="submission" date="2016-10" db="EMBL/GenBank/DDBJ databases">
        <title>Study on epidermal proteins involved in epidermal formation and new epidermis of Macrobrachium nipponense.</title>
        <authorList>
            <person name="Huang Y."/>
        </authorList>
    </citation>
    <scope>NUCLEOTIDE SEQUENCE</scope>
</reference>
<dbReference type="AlphaFoldDB" id="A0A220QLI7"/>